<dbReference type="EMBL" id="JABCJF010000001">
    <property type="protein sequence ID" value="NMR33341.1"/>
    <property type="molecule type" value="Genomic_DNA"/>
</dbReference>
<name>A0A848N4B4_9FLAO</name>
<dbReference type="AlphaFoldDB" id="A0A848N4B4"/>
<evidence type="ECO:0000313" key="2">
    <source>
        <dbReference type="Proteomes" id="UP000548067"/>
    </source>
</evidence>
<evidence type="ECO:0000313" key="1">
    <source>
        <dbReference type="EMBL" id="NMR33341.1"/>
    </source>
</evidence>
<gene>
    <name evidence="1" type="ORF">HIO71_03870</name>
</gene>
<sequence>MSDKKVRRIKKLIFKNNIIENIFRVNGLKNRIFVNESLKDKMINYGLKGFEFVPIEKFTF</sequence>
<dbReference type="Proteomes" id="UP000548067">
    <property type="component" value="Unassembled WGS sequence"/>
</dbReference>
<organism evidence="1 2">
    <name type="scientific">Chryseobacterium aquaticum</name>
    <dbReference type="NCBI Taxonomy" id="452084"/>
    <lineage>
        <taxon>Bacteria</taxon>
        <taxon>Pseudomonadati</taxon>
        <taxon>Bacteroidota</taxon>
        <taxon>Flavobacteriia</taxon>
        <taxon>Flavobacteriales</taxon>
        <taxon>Weeksellaceae</taxon>
        <taxon>Chryseobacterium group</taxon>
        <taxon>Chryseobacterium</taxon>
    </lineage>
</organism>
<comment type="caution">
    <text evidence="1">The sequence shown here is derived from an EMBL/GenBank/DDBJ whole genome shotgun (WGS) entry which is preliminary data.</text>
</comment>
<accession>A0A848N4B4</accession>
<proteinExistence type="predicted"/>
<reference evidence="1 2" key="1">
    <citation type="submission" date="2020-04" db="EMBL/GenBank/DDBJ databases">
        <title>Genome analysis and antimicrobial resistance characteristics of Chryseobacterium aquaticum isolated from farmed salmonids.</title>
        <authorList>
            <person name="Saticioglu I.B."/>
            <person name="Duman M."/>
            <person name="Altun S."/>
        </authorList>
    </citation>
    <scope>NUCLEOTIDE SEQUENCE [LARGE SCALE GENOMIC DNA]</scope>
    <source>
        <strain evidence="1 2">C-174</strain>
    </source>
</reference>
<protein>
    <submittedName>
        <fullName evidence="1">Uncharacterized protein</fullName>
    </submittedName>
</protein>